<organism evidence="1 2">
    <name type="scientific">Gloeothece verrucosa (strain PCC 7822)</name>
    <name type="common">Cyanothece sp. (strain PCC 7822)</name>
    <dbReference type="NCBI Taxonomy" id="497965"/>
    <lineage>
        <taxon>Bacteria</taxon>
        <taxon>Bacillati</taxon>
        <taxon>Cyanobacteriota</taxon>
        <taxon>Cyanophyceae</taxon>
        <taxon>Oscillatoriophycideae</taxon>
        <taxon>Chroococcales</taxon>
        <taxon>Aphanothecaceae</taxon>
        <taxon>Gloeothece</taxon>
        <taxon>Gloeothece verrucosa</taxon>
    </lineage>
</organism>
<dbReference type="HOGENOM" id="CLU_2408323_0_0_3"/>
<evidence type="ECO:0000313" key="2">
    <source>
        <dbReference type="Proteomes" id="UP000008206"/>
    </source>
</evidence>
<dbReference type="RefSeq" id="WP_013325555.1">
    <property type="nucleotide sequence ID" value="NC_014502.1"/>
</dbReference>
<reference evidence="2" key="1">
    <citation type="journal article" date="2011" name="MBio">
        <title>Novel metabolic attributes of the genus Cyanothece, comprising a group of unicellular nitrogen-fixing Cyanobacteria.</title>
        <authorList>
            <person name="Bandyopadhyay A."/>
            <person name="Elvitigala T."/>
            <person name="Welsh E."/>
            <person name="Stockel J."/>
            <person name="Liberton M."/>
            <person name="Min H."/>
            <person name="Sherman L.A."/>
            <person name="Pakrasi H.B."/>
        </authorList>
    </citation>
    <scope>NUCLEOTIDE SEQUENCE [LARGE SCALE GENOMIC DNA]</scope>
    <source>
        <strain evidence="2">PCC 7822</strain>
        <plasmid evidence="2">Cy782203</plasmid>
    </source>
</reference>
<evidence type="ECO:0000313" key="1">
    <source>
        <dbReference type="EMBL" id="ADN18429.1"/>
    </source>
</evidence>
<gene>
    <name evidence="1" type="ordered locus">Cyan7822_6756</name>
</gene>
<dbReference type="EMBL" id="CP002201">
    <property type="protein sequence ID" value="ADN18429.1"/>
    <property type="molecule type" value="Genomic_DNA"/>
</dbReference>
<name>E0UN99_GLOV7</name>
<proteinExistence type="predicted"/>
<protein>
    <submittedName>
        <fullName evidence="1">Uncharacterized protein</fullName>
    </submittedName>
</protein>
<keyword evidence="1" id="KW-0614">Plasmid</keyword>
<sequence length="92" mass="10889">MNKKLIIELGTGRCSSLSLCYFLNNQPGIKLLYEGTIDYKPHPLKWYNEHENILKWINNLDTLSDSSQYFEDIGMYFLPYVSFLTHIPHFKK</sequence>
<keyword evidence="2" id="KW-1185">Reference proteome</keyword>
<accession>E0UN99</accession>
<dbReference type="Proteomes" id="UP000008206">
    <property type="component" value="Plasmid Cy782203"/>
</dbReference>
<dbReference type="KEGG" id="cyj:Cyan7822_6756"/>
<geneLocation type="plasmid" evidence="1 2">
    <name>Cy782203</name>
</geneLocation>
<dbReference type="AlphaFoldDB" id="E0UN99"/>